<sequence length="287" mass="33513">MDFLLYTMEKLTLTTKDQFQLSAHIFKPEKSNEKIILINSATGVKQQVYFSFAQFFAEQGFTVITYDYRGIGLSKPEKMRNFKASMRTWGSEDFKRLTEFVIENFPDYQKFCLGHSVGALIIGMNENSKVFERFIFVATQNAFIGNLKWKTKLEAFFGFGFAQPFFTELFGYFPAHWFGLGESLPKNCAYDWRTLILNRKSTGKLLLKTNDYSKELNQKVLVLYAEDDVWLTDKGVKSLLNDVYPNLKPDYRFLQTSESEKGEIGHVNFFRSYNKKLWNIILNEIKN</sequence>
<evidence type="ECO:0000259" key="1">
    <source>
        <dbReference type="Pfam" id="PF12146"/>
    </source>
</evidence>
<keyword evidence="4" id="KW-1185">Reference proteome</keyword>
<keyword evidence="2" id="KW-0378">Hydrolase</keyword>
<dbReference type="Proteomes" id="UP000185725">
    <property type="component" value="Unassembled WGS sequence"/>
</dbReference>
<reference evidence="2 4" key="1">
    <citation type="submission" date="2017-01" db="EMBL/GenBank/DDBJ databases">
        <authorList>
            <person name="Varghese N."/>
            <person name="Submissions S."/>
        </authorList>
    </citation>
    <scope>NUCLEOTIDE SEQUENCE [LARGE SCALE GENOMIC DNA]</scope>
    <source>
        <strain evidence="2 4">ATCC 27950</strain>
    </source>
</reference>
<dbReference type="AlphaFoldDB" id="A0A381F5C5"/>
<dbReference type="GO" id="GO:0016787">
    <property type="term" value="F:hydrolase activity"/>
    <property type="evidence" value="ECO:0007669"/>
    <property type="project" value="UniProtKB-KW"/>
</dbReference>
<accession>A0A381F5C5</accession>
<name>A0A381F5C5_9FLAO</name>
<proteinExistence type="predicted"/>
<dbReference type="EMBL" id="UFVS01000001">
    <property type="protein sequence ID" value="SUX41756.1"/>
    <property type="molecule type" value="Genomic_DNA"/>
</dbReference>
<feature type="domain" description="Serine aminopeptidase S33" evidence="1">
    <location>
        <begin position="33"/>
        <end position="122"/>
    </location>
</feature>
<organism evidence="3 5">
    <name type="scientific">Chryseobacterium indoltheticum</name>
    <dbReference type="NCBI Taxonomy" id="254"/>
    <lineage>
        <taxon>Bacteria</taxon>
        <taxon>Pseudomonadati</taxon>
        <taxon>Bacteroidota</taxon>
        <taxon>Flavobacteriia</taxon>
        <taxon>Flavobacteriales</taxon>
        <taxon>Weeksellaceae</taxon>
        <taxon>Chryseobacterium group</taxon>
        <taxon>Chryseobacterium</taxon>
    </lineage>
</organism>
<dbReference type="SUPFAM" id="SSF53474">
    <property type="entry name" value="alpha/beta-Hydrolases"/>
    <property type="match status" value="1"/>
</dbReference>
<dbReference type="Proteomes" id="UP000255231">
    <property type="component" value="Unassembled WGS sequence"/>
</dbReference>
<dbReference type="InterPro" id="IPR022742">
    <property type="entry name" value="Hydrolase_4"/>
</dbReference>
<evidence type="ECO:0000313" key="4">
    <source>
        <dbReference type="Proteomes" id="UP000185725"/>
    </source>
</evidence>
<evidence type="ECO:0000313" key="5">
    <source>
        <dbReference type="Proteomes" id="UP000255231"/>
    </source>
</evidence>
<dbReference type="InterPro" id="IPR017208">
    <property type="entry name" value="UCP037442_abhydr"/>
</dbReference>
<evidence type="ECO:0000313" key="2">
    <source>
        <dbReference type="EMBL" id="SIR16111.1"/>
    </source>
</evidence>
<reference evidence="3 5" key="2">
    <citation type="submission" date="2018-06" db="EMBL/GenBank/DDBJ databases">
        <authorList>
            <consortium name="Pathogen Informatics"/>
            <person name="Doyle S."/>
        </authorList>
    </citation>
    <scope>NUCLEOTIDE SEQUENCE [LARGE SCALE GENOMIC DNA]</scope>
    <source>
        <strain evidence="3 5">NCTC13560</strain>
    </source>
</reference>
<dbReference type="PIRSF" id="PIRSF037442">
    <property type="entry name" value="UCP037442_abhydr"/>
    <property type="match status" value="1"/>
</dbReference>
<dbReference type="Pfam" id="PF12146">
    <property type="entry name" value="Hydrolase_4"/>
    <property type="match status" value="1"/>
</dbReference>
<protein>
    <submittedName>
        <fullName evidence="3">Lysophospholipase</fullName>
    </submittedName>
    <submittedName>
        <fullName evidence="2">Predicted alpha/beta hydrolase</fullName>
    </submittedName>
</protein>
<dbReference type="EMBL" id="FTMF01000013">
    <property type="protein sequence ID" value="SIR16111.1"/>
    <property type="molecule type" value="Genomic_DNA"/>
</dbReference>
<evidence type="ECO:0000313" key="3">
    <source>
        <dbReference type="EMBL" id="SUX41756.1"/>
    </source>
</evidence>
<gene>
    <name evidence="3" type="ORF">NCTC13560_00556</name>
    <name evidence="2" type="ORF">SAMN05421682_113117</name>
</gene>
<dbReference type="InterPro" id="IPR029058">
    <property type="entry name" value="AB_hydrolase_fold"/>
</dbReference>
<dbReference type="Gene3D" id="3.40.50.1820">
    <property type="entry name" value="alpha/beta hydrolase"/>
    <property type="match status" value="1"/>
</dbReference>